<dbReference type="PANTHER" id="PTHR11461:SF211">
    <property type="entry name" value="GH10112P-RELATED"/>
    <property type="match status" value="1"/>
</dbReference>
<evidence type="ECO:0000256" key="4">
    <source>
        <dbReference type="ARBA" id="ARBA00022690"/>
    </source>
</evidence>
<dbReference type="Proteomes" id="UP000821837">
    <property type="component" value="Unassembled WGS sequence"/>
</dbReference>
<keyword evidence="4" id="KW-0646">Protease inhibitor</keyword>
<dbReference type="GO" id="GO:0005344">
    <property type="term" value="F:oxygen carrier activity"/>
    <property type="evidence" value="ECO:0007669"/>
    <property type="project" value="UniProtKB-KW"/>
</dbReference>
<dbReference type="FunFam" id="3.30.497.10:FF:000031">
    <property type="entry name" value="Putative salivary serpin"/>
    <property type="match status" value="1"/>
</dbReference>
<dbReference type="PROSITE" id="PS01033">
    <property type="entry name" value="GLOBIN"/>
    <property type="match status" value="1"/>
</dbReference>
<comment type="subcellular location">
    <subcellularLocation>
        <location evidence="1">Secreted</location>
    </subcellularLocation>
</comment>
<keyword evidence="8" id="KW-0349">Heme</keyword>
<evidence type="ECO:0000313" key="13">
    <source>
        <dbReference type="Proteomes" id="UP000821837"/>
    </source>
</evidence>
<dbReference type="SUPFAM" id="SSF46458">
    <property type="entry name" value="Globin-like"/>
    <property type="match status" value="1"/>
</dbReference>
<dbReference type="PANTHER" id="PTHR11461">
    <property type="entry name" value="SERINE PROTEASE INHIBITOR, SERPIN"/>
    <property type="match status" value="1"/>
</dbReference>
<reference evidence="12" key="1">
    <citation type="journal article" date="2020" name="Cell">
        <title>Large-Scale Comparative Analyses of Tick Genomes Elucidate Their Genetic Diversity and Vector Capacities.</title>
        <authorList>
            <consortium name="Tick Genome and Microbiome Consortium (TIGMIC)"/>
            <person name="Jia N."/>
            <person name="Wang J."/>
            <person name="Shi W."/>
            <person name="Du L."/>
            <person name="Sun Y."/>
            <person name="Zhan W."/>
            <person name="Jiang J.F."/>
            <person name="Wang Q."/>
            <person name="Zhang B."/>
            <person name="Ji P."/>
            <person name="Bell-Sakyi L."/>
            <person name="Cui X.M."/>
            <person name="Yuan T.T."/>
            <person name="Jiang B.G."/>
            <person name="Yang W.F."/>
            <person name="Lam T.T."/>
            <person name="Chang Q.C."/>
            <person name="Ding S.J."/>
            <person name="Wang X.J."/>
            <person name="Zhu J.G."/>
            <person name="Ruan X.D."/>
            <person name="Zhao L."/>
            <person name="Wei J.T."/>
            <person name="Ye R.Z."/>
            <person name="Que T.C."/>
            <person name="Du C.H."/>
            <person name="Zhou Y.H."/>
            <person name="Cheng J.X."/>
            <person name="Dai P.F."/>
            <person name="Guo W.B."/>
            <person name="Han X.H."/>
            <person name="Huang E.J."/>
            <person name="Li L.F."/>
            <person name="Wei W."/>
            <person name="Gao Y.C."/>
            <person name="Liu J.Z."/>
            <person name="Shao H.Z."/>
            <person name="Wang X."/>
            <person name="Wang C.C."/>
            <person name="Yang T.C."/>
            <person name="Huo Q.B."/>
            <person name="Li W."/>
            <person name="Chen H.Y."/>
            <person name="Chen S.E."/>
            <person name="Zhou L.G."/>
            <person name="Ni X.B."/>
            <person name="Tian J.H."/>
            <person name="Sheng Y."/>
            <person name="Liu T."/>
            <person name="Pan Y.S."/>
            <person name="Xia L.Y."/>
            <person name="Li J."/>
            <person name="Zhao F."/>
            <person name="Cao W.C."/>
        </authorList>
    </citation>
    <scope>NUCLEOTIDE SEQUENCE</scope>
    <source>
        <strain evidence="12">Rsan-2018</strain>
    </source>
</reference>
<evidence type="ECO:0000256" key="5">
    <source>
        <dbReference type="ARBA" id="ARBA00022729"/>
    </source>
</evidence>
<dbReference type="InterPro" id="IPR044399">
    <property type="entry name" value="Mb-like_M"/>
</dbReference>
<evidence type="ECO:0000256" key="8">
    <source>
        <dbReference type="RuleBase" id="RU000356"/>
    </source>
</evidence>
<keyword evidence="8" id="KW-0561">Oxygen transport</keyword>
<sequence length="348" mass="37835">MMASHIAVLLLCAAVILAPPTTTQDAQLGHARANNAFGVTLFKELCSKAADKNLVFSPASVSIALGMLYAGAHGKTLEELPAVLGLPDAGLLDRGAVLSAYKSLVEIKSANATLDIANTVLIQKDFEVLDQWKKDAVEYFQAEARSVDFVRDADGLAADINDWVKKKTRGKIPKLLEDAPPMNTEAQKMGQVGSQTGTPQELQSLSESDKRAIREAWRLFCDSHPDPGAFLFSALLDRHPEYQALFKEFRDVPRSGLVNVPFFKTHCSAMAKLFSDVVGTLDKPALLADVVRTNALEHATRDVLPLHFESLWQLVETSVGLGAPRTPAAAASWEKLLEVRHVPETDLA</sequence>
<protein>
    <recommendedName>
        <fullName evidence="11">Globin domain-containing protein</fullName>
    </recommendedName>
</protein>
<dbReference type="Pfam" id="PF00079">
    <property type="entry name" value="Serpin"/>
    <property type="match status" value="1"/>
</dbReference>
<evidence type="ECO:0000256" key="6">
    <source>
        <dbReference type="ARBA" id="ARBA00022900"/>
    </source>
</evidence>
<evidence type="ECO:0000256" key="3">
    <source>
        <dbReference type="ARBA" id="ARBA00022525"/>
    </source>
</evidence>
<name>A0A9D4PC01_RHISA</name>
<accession>A0A9D4PC01</accession>
<keyword evidence="8" id="KW-0813">Transport</keyword>
<dbReference type="VEuPathDB" id="VectorBase:RSAN_055433"/>
<dbReference type="GO" id="GO:0019825">
    <property type="term" value="F:oxygen binding"/>
    <property type="evidence" value="ECO:0007669"/>
    <property type="project" value="InterPro"/>
</dbReference>
<comment type="similarity">
    <text evidence="2 9">Belongs to the serpin family.</text>
</comment>
<dbReference type="InterPro" id="IPR012292">
    <property type="entry name" value="Globin/Proto"/>
</dbReference>
<reference evidence="12" key="2">
    <citation type="submission" date="2021-09" db="EMBL/GenBank/DDBJ databases">
        <authorList>
            <person name="Jia N."/>
            <person name="Wang J."/>
            <person name="Shi W."/>
            <person name="Du L."/>
            <person name="Sun Y."/>
            <person name="Zhan W."/>
            <person name="Jiang J."/>
            <person name="Wang Q."/>
            <person name="Zhang B."/>
            <person name="Ji P."/>
            <person name="Sakyi L.B."/>
            <person name="Cui X."/>
            <person name="Yuan T."/>
            <person name="Jiang B."/>
            <person name="Yang W."/>
            <person name="Lam T.T.-Y."/>
            <person name="Chang Q."/>
            <person name="Ding S."/>
            <person name="Wang X."/>
            <person name="Zhu J."/>
            <person name="Ruan X."/>
            <person name="Zhao L."/>
            <person name="Wei J."/>
            <person name="Que T."/>
            <person name="Du C."/>
            <person name="Cheng J."/>
            <person name="Dai P."/>
            <person name="Han X."/>
            <person name="Huang E."/>
            <person name="Gao Y."/>
            <person name="Liu J."/>
            <person name="Shao H."/>
            <person name="Ye R."/>
            <person name="Li L."/>
            <person name="Wei W."/>
            <person name="Wang X."/>
            <person name="Wang C."/>
            <person name="Huo Q."/>
            <person name="Li W."/>
            <person name="Guo W."/>
            <person name="Chen H."/>
            <person name="Chen S."/>
            <person name="Zhou L."/>
            <person name="Zhou L."/>
            <person name="Ni X."/>
            <person name="Tian J."/>
            <person name="Zhou Y."/>
            <person name="Sheng Y."/>
            <person name="Liu T."/>
            <person name="Pan Y."/>
            <person name="Xia L."/>
            <person name="Li J."/>
            <person name="Zhao F."/>
            <person name="Cao W."/>
        </authorList>
    </citation>
    <scope>NUCLEOTIDE SEQUENCE</scope>
    <source>
        <strain evidence="12">Rsan-2018</strain>
        <tissue evidence="12">Larvae</tissue>
    </source>
</reference>
<evidence type="ECO:0000313" key="12">
    <source>
        <dbReference type="EMBL" id="KAH7935122.1"/>
    </source>
</evidence>
<evidence type="ECO:0000256" key="9">
    <source>
        <dbReference type="RuleBase" id="RU000411"/>
    </source>
</evidence>
<keyword evidence="5 10" id="KW-0732">Signal</keyword>
<keyword evidence="8" id="KW-0479">Metal-binding</keyword>
<evidence type="ECO:0000256" key="7">
    <source>
        <dbReference type="ARBA" id="ARBA00023180"/>
    </source>
</evidence>
<keyword evidence="6" id="KW-0722">Serine protease inhibitor</keyword>
<dbReference type="InterPro" id="IPR000215">
    <property type="entry name" value="Serpin_fam"/>
</dbReference>
<dbReference type="SMART" id="SM00093">
    <property type="entry name" value="SERPIN"/>
    <property type="match status" value="1"/>
</dbReference>
<comment type="caution">
    <text evidence="12">The sequence shown here is derived from an EMBL/GenBank/DDBJ whole genome shotgun (WGS) entry which is preliminary data.</text>
</comment>
<dbReference type="InterPro" id="IPR009050">
    <property type="entry name" value="Globin-like_sf"/>
</dbReference>
<dbReference type="Gene3D" id="3.30.497.10">
    <property type="entry name" value="Antithrombin, subunit I, domain 2"/>
    <property type="match status" value="1"/>
</dbReference>
<dbReference type="Gene3D" id="1.10.490.10">
    <property type="entry name" value="Globins"/>
    <property type="match status" value="1"/>
</dbReference>
<keyword evidence="7" id="KW-0325">Glycoprotein</keyword>
<dbReference type="InterPro" id="IPR000971">
    <property type="entry name" value="Globin"/>
</dbReference>
<gene>
    <name evidence="12" type="ORF">HPB52_004471</name>
</gene>
<dbReference type="InterPro" id="IPR042178">
    <property type="entry name" value="Serpin_sf_1"/>
</dbReference>
<keyword evidence="13" id="KW-1185">Reference proteome</keyword>
<evidence type="ECO:0000256" key="10">
    <source>
        <dbReference type="SAM" id="SignalP"/>
    </source>
</evidence>
<evidence type="ECO:0000259" key="11">
    <source>
        <dbReference type="PROSITE" id="PS01033"/>
    </source>
</evidence>
<organism evidence="12 13">
    <name type="scientific">Rhipicephalus sanguineus</name>
    <name type="common">Brown dog tick</name>
    <name type="synonym">Ixodes sanguineus</name>
    <dbReference type="NCBI Taxonomy" id="34632"/>
    <lineage>
        <taxon>Eukaryota</taxon>
        <taxon>Metazoa</taxon>
        <taxon>Ecdysozoa</taxon>
        <taxon>Arthropoda</taxon>
        <taxon>Chelicerata</taxon>
        <taxon>Arachnida</taxon>
        <taxon>Acari</taxon>
        <taxon>Parasitiformes</taxon>
        <taxon>Ixodida</taxon>
        <taxon>Ixodoidea</taxon>
        <taxon>Ixodidae</taxon>
        <taxon>Rhipicephalinae</taxon>
        <taxon>Rhipicephalus</taxon>
        <taxon>Rhipicephalus</taxon>
    </lineage>
</organism>
<keyword evidence="8" id="KW-0408">Iron</keyword>
<feature type="chain" id="PRO_5038613597" description="Globin domain-containing protein" evidence="10">
    <location>
        <begin position="24"/>
        <end position="348"/>
    </location>
</feature>
<dbReference type="Pfam" id="PF00042">
    <property type="entry name" value="Globin"/>
    <property type="match status" value="1"/>
</dbReference>
<evidence type="ECO:0000256" key="1">
    <source>
        <dbReference type="ARBA" id="ARBA00004613"/>
    </source>
</evidence>
<comment type="similarity">
    <text evidence="8">Belongs to the globin family.</text>
</comment>
<dbReference type="EMBL" id="JABSTV010001255">
    <property type="protein sequence ID" value="KAH7935122.1"/>
    <property type="molecule type" value="Genomic_DNA"/>
</dbReference>
<dbReference type="InterPro" id="IPR036186">
    <property type="entry name" value="Serpin_sf"/>
</dbReference>
<keyword evidence="3" id="KW-0964">Secreted</keyword>
<dbReference type="InterPro" id="IPR023796">
    <property type="entry name" value="Serpin_dom"/>
</dbReference>
<dbReference type="CDD" id="cd01040">
    <property type="entry name" value="Mb-like"/>
    <property type="match status" value="1"/>
</dbReference>
<dbReference type="VEuPathDB" id="VectorBase:RSAN_045552"/>
<dbReference type="GO" id="GO:0004867">
    <property type="term" value="F:serine-type endopeptidase inhibitor activity"/>
    <property type="evidence" value="ECO:0007669"/>
    <property type="project" value="UniProtKB-KW"/>
</dbReference>
<dbReference type="GO" id="GO:0020037">
    <property type="term" value="F:heme binding"/>
    <property type="evidence" value="ECO:0007669"/>
    <property type="project" value="InterPro"/>
</dbReference>
<feature type="domain" description="Globin" evidence="11">
    <location>
        <begin position="204"/>
        <end position="348"/>
    </location>
</feature>
<feature type="signal peptide" evidence="10">
    <location>
        <begin position="1"/>
        <end position="23"/>
    </location>
</feature>
<proteinExistence type="inferred from homology"/>
<dbReference type="SUPFAM" id="SSF56574">
    <property type="entry name" value="Serpins"/>
    <property type="match status" value="1"/>
</dbReference>
<dbReference type="AlphaFoldDB" id="A0A9D4PC01"/>
<dbReference type="GO" id="GO:0005615">
    <property type="term" value="C:extracellular space"/>
    <property type="evidence" value="ECO:0007669"/>
    <property type="project" value="InterPro"/>
</dbReference>
<evidence type="ECO:0000256" key="2">
    <source>
        <dbReference type="ARBA" id="ARBA00009500"/>
    </source>
</evidence>